<dbReference type="CDD" id="cd00130">
    <property type="entry name" value="PAS"/>
    <property type="match status" value="1"/>
</dbReference>
<sequence>MDMQIMVVTSVATERAHLEQLLGTMPGHEDTITLRFCARLDELLNDVGTVPDLILLNPRLEGGSRRDAWRALAMRYGGVPLVMLALDGPPALTTRASGFGAVSYVITTDTSRELLRQILHAMIVATRHLHLRAGVPSEGDVVLDAIADAVISTDARGRVRYANPAACRLLCADQGEMLGQPINELMRLHDAKNQTGIEHPVLQVLATGGVVRLAAGCTMVRPHAPNVMIEDATSPIRDASGAVSGVVMVFHDVTSAHELQVRVDHLAWHDFLTGLPNRFAAQRHLDQILVEAGAREVPLAVMYLDLDKFKQVNDTLGHAAGDALLVSVAARLRGCFRLIDLVGRQGGDEFVVLMAPGTGRADAAQAAERIRAAIVQPHQLDDQEVHIGCSIGIALYPEHGRSGDELLRHADTALHSAKNAGRNVCRFFNQDLLTSMVERRQMEEALRHALDNMEFELHYQPKVRLDDGALSGCEALLRWHHPQWGWVHPSRFILCAEESGTIVALGRWVLRQALMQARQWDMAGQSPGAIAVNVSALELAHPGFADHVEEQLDAVGLAPARLQLELTESALMSDMRGAASVLQRLKNLGLTLAIDDFGTGYSSLSYLADLPIDLIKVDRSFVHGIDHAPPRRQTLLRAVLALADNLQLAAVAEGIETPQEADFLNDAGCPLGQGFYYSCAVEASAFRQQFLRPIRA</sequence>
<feature type="domain" description="Response regulatory" evidence="2">
    <location>
        <begin position="4"/>
        <end position="122"/>
    </location>
</feature>
<evidence type="ECO:0000256" key="1">
    <source>
        <dbReference type="PROSITE-ProRule" id="PRU00169"/>
    </source>
</evidence>
<dbReference type="InterPro" id="IPR035965">
    <property type="entry name" value="PAS-like_dom_sf"/>
</dbReference>
<evidence type="ECO:0000259" key="5">
    <source>
        <dbReference type="PROSITE" id="PS50887"/>
    </source>
</evidence>
<organism evidence="6 7">
    <name type="scientific">Duganella aquatilis</name>
    <dbReference type="NCBI Taxonomy" id="2666082"/>
    <lineage>
        <taxon>Bacteria</taxon>
        <taxon>Pseudomonadati</taxon>
        <taxon>Pseudomonadota</taxon>
        <taxon>Betaproteobacteria</taxon>
        <taxon>Burkholderiales</taxon>
        <taxon>Oxalobacteraceae</taxon>
        <taxon>Telluria group</taxon>
        <taxon>Duganella</taxon>
    </lineage>
</organism>
<dbReference type="RefSeq" id="WP_154359352.1">
    <property type="nucleotide sequence ID" value="NZ_WKJL01000014.1"/>
</dbReference>
<dbReference type="Pfam" id="PF00990">
    <property type="entry name" value="GGDEF"/>
    <property type="match status" value="1"/>
</dbReference>
<dbReference type="InterPro" id="IPR011006">
    <property type="entry name" value="CheY-like_superfamily"/>
</dbReference>
<dbReference type="InterPro" id="IPR000014">
    <property type="entry name" value="PAS"/>
</dbReference>
<dbReference type="SMART" id="SM00091">
    <property type="entry name" value="PAS"/>
    <property type="match status" value="1"/>
</dbReference>
<name>A0A844DEA2_9BURK</name>
<gene>
    <name evidence="6" type="ORF">GJ698_18600</name>
</gene>
<dbReference type="CDD" id="cd01948">
    <property type="entry name" value="EAL"/>
    <property type="match status" value="1"/>
</dbReference>
<dbReference type="PROSITE" id="PS50887">
    <property type="entry name" value="GGDEF"/>
    <property type="match status" value="1"/>
</dbReference>
<dbReference type="Gene3D" id="3.30.450.20">
    <property type="entry name" value="PAS domain"/>
    <property type="match status" value="1"/>
</dbReference>
<dbReference type="FunFam" id="3.30.70.270:FF:000001">
    <property type="entry name" value="Diguanylate cyclase domain protein"/>
    <property type="match status" value="1"/>
</dbReference>
<dbReference type="PROSITE" id="PS50110">
    <property type="entry name" value="RESPONSE_REGULATORY"/>
    <property type="match status" value="1"/>
</dbReference>
<dbReference type="Pfam" id="PF00989">
    <property type="entry name" value="PAS"/>
    <property type="match status" value="1"/>
</dbReference>
<dbReference type="SUPFAM" id="SSF141868">
    <property type="entry name" value="EAL domain-like"/>
    <property type="match status" value="1"/>
</dbReference>
<dbReference type="CDD" id="cd01949">
    <property type="entry name" value="GGDEF"/>
    <property type="match status" value="1"/>
</dbReference>
<feature type="domain" description="EAL" evidence="4">
    <location>
        <begin position="439"/>
        <end position="694"/>
    </location>
</feature>
<dbReference type="Gene3D" id="3.30.70.270">
    <property type="match status" value="1"/>
</dbReference>
<evidence type="ECO:0000259" key="3">
    <source>
        <dbReference type="PROSITE" id="PS50112"/>
    </source>
</evidence>
<dbReference type="Proteomes" id="UP000439986">
    <property type="component" value="Unassembled WGS sequence"/>
</dbReference>
<dbReference type="SUPFAM" id="SSF55073">
    <property type="entry name" value="Nucleotide cyclase"/>
    <property type="match status" value="1"/>
</dbReference>
<evidence type="ECO:0000259" key="4">
    <source>
        <dbReference type="PROSITE" id="PS50883"/>
    </source>
</evidence>
<dbReference type="InterPro" id="IPR001633">
    <property type="entry name" value="EAL_dom"/>
</dbReference>
<dbReference type="SUPFAM" id="SSF52172">
    <property type="entry name" value="CheY-like"/>
    <property type="match status" value="1"/>
</dbReference>
<keyword evidence="7" id="KW-1185">Reference proteome</keyword>
<evidence type="ECO:0000313" key="7">
    <source>
        <dbReference type="Proteomes" id="UP000439986"/>
    </source>
</evidence>
<dbReference type="InterPro" id="IPR052155">
    <property type="entry name" value="Biofilm_reg_signaling"/>
</dbReference>
<evidence type="ECO:0000259" key="2">
    <source>
        <dbReference type="PROSITE" id="PS50110"/>
    </source>
</evidence>
<dbReference type="PROSITE" id="PS50112">
    <property type="entry name" value="PAS"/>
    <property type="match status" value="1"/>
</dbReference>
<accession>A0A844DEA2</accession>
<dbReference type="InterPro" id="IPR013767">
    <property type="entry name" value="PAS_fold"/>
</dbReference>
<dbReference type="GO" id="GO:0003824">
    <property type="term" value="F:catalytic activity"/>
    <property type="evidence" value="ECO:0007669"/>
    <property type="project" value="UniProtKB-ARBA"/>
</dbReference>
<dbReference type="SMART" id="SM00267">
    <property type="entry name" value="GGDEF"/>
    <property type="match status" value="1"/>
</dbReference>
<feature type="domain" description="GGDEF" evidence="5">
    <location>
        <begin position="297"/>
        <end position="430"/>
    </location>
</feature>
<dbReference type="InterPro" id="IPR001789">
    <property type="entry name" value="Sig_transdc_resp-reg_receiver"/>
</dbReference>
<dbReference type="InterPro" id="IPR035919">
    <property type="entry name" value="EAL_sf"/>
</dbReference>
<dbReference type="Pfam" id="PF00563">
    <property type="entry name" value="EAL"/>
    <property type="match status" value="1"/>
</dbReference>
<comment type="caution">
    <text evidence="1">Lacks conserved residue(s) required for the propagation of feature annotation.</text>
</comment>
<comment type="caution">
    <text evidence="6">The sequence shown here is derived from an EMBL/GenBank/DDBJ whole genome shotgun (WGS) entry which is preliminary data.</text>
</comment>
<reference evidence="6 7" key="1">
    <citation type="submission" date="2019-11" db="EMBL/GenBank/DDBJ databases">
        <title>Novel species isolated from a subtropical stream in China.</title>
        <authorList>
            <person name="Lu H."/>
        </authorList>
    </citation>
    <scope>NUCLEOTIDE SEQUENCE [LARGE SCALE GENOMIC DNA]</scope>
    <source>
        <strain evidence="6 7">FT26W</strain>
    </source>
</reference>
<dbReference type="InterPro" id="IPR000160">
    <property type="entry name" value="GGDEF_dom"/>
</dbReference>
<dbReference type="InterPro" id="IPR043128">
    <property type="entry name" value="Rev_trsase/Diguanyl_cyclase"/>
</dbReference>
<feature type="domain" description="PAS" evidence="3">
    <location>
        <begin position="142"/>
        <end position="208"/>
    </location>
</feature>
<dbReference type="AlphaFoldDB" id="A0A844DEA2"/>
<dbReference type="InterPro" id="IPR029787">
    <property type="entry name" value="Nucleotide_cyclase"/>
</dbReference>
<dbReference type="PANTHER" id="PTHR44757">
    <property type="entry name" value="DIGUANYLATE CYCLASE DGCP"/>
    <property type="match status" value="1"/>
</dbReference>
<dbReference type="NCBIfam" id="TIGR00254">
    <property type="entry name" value="GGDEF"/>
    <property type="match status" value="1"/>
</dbReference>
<dbReference type="NCBIfam" id="TIGR00229">
    <property type="entry name" value="sensory_box"/>
    <property type="match status" value="1"/>
</dbReference>
<dbReference type="SUPFAM" id="SSF55785">
    <property type="entry name" value="PYP-like sensor domain (PAS domain)"/>
    <property type="match status" value="1"/>
</dbReference>
<dbReference type="EMBL" id="WKJL01000014">
    <property type="protein sequence ID" value="MRW86084.1"/>
    <property type="molecule type" value="Genomic_DNA"/>
</dbReference>
<evidence type="ECO:0000313" key="6">
    <source>
        <dbReference type="EMBL" id="MRW86084.1"/>
    </source>
</evidence>
<dbReference type="PROSITE" id="PS50883">
    <property type="entry name" value="EAL"/>
    <property type="match status" value="1"/>
</dbReference>
<dbReference type="Gene3D" id="3.20.20.450">
    <property type="entry name" value="EAL domain"/>
    <property type="match status" value="1"/>
</dbReference>
<dbReference type="GO" id="GO:0006355">
    <property type="term" value="P:regulation of DNA-templated transcription"/>
    <property type="evidence" value="ECO:0007669"/>
    <property type="project" value="InterPro"/>
</dbReference>
<dbReference type="SMART" id="SM00052">
    <property type="entry name" value="EAL"/>
    <property type="match status" value="1"/>
</dbReference>
<proteinExistence type="predicted"/>
<dbReference type="GO" id="GO:0000160">
    <property type="term" value="P:phosphorelay signal transduction system"/>
    <property type="evidence" value="ECO:0007669"/>
    <property type="project" value="InterPro"/>
</dbReference>
<protein>
    <submittedName>
        <fullName evidence="6">EAL domain-containing protein</fullName>
    </submittedName>
</protein>
<dbReference type="PANTHER" id="PTHR44757:SF2">
    <property type="entry name" value="BIOFILM ARCHITECTURE MAINTENANCE PROTEIN MBAA"/>
    <property type="match status" value="1"/>
</dbReference>